<dbReference type="SMART" id="SM00342">
    <property type="entry name" value="HTH_ARAC"/>
    <property type="match status" value="1"/>
</dbReference>
<protein>
    <submittedName>
        <fullName evidence="6">AraC family transcriptional regulator</fullName>
    </submittedName>
</protein>
<evidence type="ECO:0000259" key="5">
    <source>
        <dbReference type="PROSITE" id="PS01124"/>
    </source>
</evidence>
<feature type="transmembrane region" description="Helical" evidence="4">
    <location>
        <begin position="184"/>
        <end position="206"/>
    </location>
</feature>
<dbReference type="eggNOG" id="COG2207">
    <property type="taxonomic scope" value="Bacteria"/>
</dbReference>
<feature type="transmembrane region" description="Helical" evidence="4">
    <location>
        <begin position="93"/>
        <end position="110"/>
    </location>
</feature>
<keyword evidence="2" id="KW-0238">DNA-binding</keyword>
<feature type="transmembrane region" description="Helical" evidence="4">
    <location>
        <begin position="58"/>
        <end position="81"/>
    </location>
</feature>
<evidence type="ECO:0000313" key="7">
    <source>
        <dbReference type="Proteomes" id="UP000064921"/>
    </source>
</evidence>
<dbReference type="Gene3D" id="1.10.10.60">
    <property type="entry name" value="Homeodomain-like"/>
    <property type="match status" value="1"/>
</dbReference>
<keyword evidence="7" id="KW-1185">Reference proteome</keyword>
<dbReference type="EMBL" id="CP013068">
    <property type="protein sequence ID" value="ALV29628.1"/>
    <property type="molecule type" value="Genomic_DNA"/>
</dbReference>
<feature type="domain" description="HTH araC/xylS-type" evidence="5">
    <location>
        <begin position="241"/>
        <end position="346"/>
    </location>
</feature>
<dbReference type="Proteomes" id="UP000064921">
    <property type="component" value="Chromosome"/>
</dbReference>
<evidence type="ECO:0000256" key="2">
    <source>
        <dbReference type="ARBA" id="ARBA00023125"/>
    </source>
</evidence>
<accession>A0A0U3PQ68</accession>
<dbReference type="AlphaFoldDB" id="A0A0U3PQ68"/>
<feature type="transmembrane region" description="Helical" evidence="4">
    <location>
        <begin position="116"/>
        <end position="133"/>
    </location>
</feature>
<keyword evidence="1" id="KW-0805">Transcription regulation</keyword>
<dbReference type="RefSeq" id="WP_058900389.1">
    <property type="nucleotide sequence ID" value="NZ_CP013068.1"/>
</dbReference>
<dbReference type="SUPFAM" id="SSF46689">
    <property type="entry name" value="Homeodomain-like"/>
    <property type="match status" value="1"/>
</dbReference>
<dbReference type="InterPro" id="IPR018060">
    <property type="entry name" value="HTH_AraC"/>
</dbReference>
<feature type="transmembrane region" description="Helical" evidence="4">
    <location>
        <begin position="154"/>
        <end position="178"/>
    </location>
</feature>
<dbReference type="PANTHER" id="PTHR43280">
    <property type="entry name" value="ARAC-FAMILY TRANSCRIPTIONAL REGULATOR"/>
    <property type="match status" value="1"/>
</dbReference>
<dbReference type="STRING" id="121719.APZ00_23420"/>
<dbReference type="PANTHER" id="PTHR43280:SF29">
    <property type="entry name" value="ARAC-FAMILY TRANSCRIPTIONAL REGULATOR"/>
    <property type="match status" value="1"/>
</dbReference>
<evidence type="ECO:0000313" key="6">
    <source>
        <dbReference type="EMBL" id="ALV29628.1"/>
    </source>
</evidence>
<evidence type="ECO:0000256" key="4">
    <source>
        <dbReference type="SAM" id="Phobius"/>
    </source>
</evidence>
<keyword evidence="3" id="KW-0804">Transcription</keyword>
<dbReference type="InterPro" id="IPR009057">
    <property type="entry name" value="Homeodomain-like_sf"/>
</dbReference>
<evidence type="ECO:0000256" key="1">
    <source>
        <dbReference type="ARBA" id="ARBA00023015"/>
    </source>
</evidence>
<sequence>MLFIPFPFAAAMVLLMLFAGSLRRSGGEGRNVPFLALILLAAVQSVLIGLRWGYGITAIMHVLPVTAALVPPLAYCGVARLVRRNTLSLFQRLALHSTPAVLAALVLAVQPEAIDVTLVAIFLGYAAAILRLMRQGTDALRLAALEDASRAHKAILFAAAGLILSALVDTYLALDFVWLDGRHALGVITGGNIGVLIILAIAAAAASRTPVEPSAADKGLLDEAPVPEATEPAADTAAADREVMANIEALMQARTFYRDANLTLDRLARRAGIPARQISGAINRTTGKNVSQYVNEFRIAEACQLLQSTDKPVTAIMFEAGFQTKSNFNREFRRVTGLSPVEWRQQKTGST</sequence>
<dbReference type="Pfam" id="PF12833">
    <property type="entry name" value="HTH_18"/>
    <property type="match status" value="1"/>
</dbReference>
<dbReference type="PROSITE" id="PS01124">
    <property type="entry name" value="HTH_ARAC_FAMILY_2"/>
    <property type="match status" value="1"/>
</dbReference>
<dbReference type="KEGG" id="pphr:APZ00_23420"/>
<dbReference type="GO" id="GO:0043565">
    <property type="term" value="F:sequence-specific DNA binding"/>
    <property type="evidence" value="ECO:0007669"/>
    <property type="project" value="InterPro"/>
</dbReference>
<reference evidence="6 7" key="1">
    <citation type="submission" date="2015-10" db="EMBL/GenBank/DDBJ databases">
        <title>The world's first case of liver abscess caused by Pannonibacter phragmitetus.</title>
        <authorList>
            <person name="Ming D."/>
            <person name="Wang M."/>
            <person name="Zhou Y."/>
            <person name="Jiang T."/>
            <person name="Hu S."/>
        </authorList>
    </citation>
    <scope>NUCLEOTIDE SEQUENCE [LARGE SCALE GENOMIC DNA]</scope>
    <source>
        <strain evidence="6 7">31801</strain>
    </source>
</reference>
<proteinExistence type="predicted"/>
<keyword evidence="4" id="KW-1133">Transmembrane helix</keyword>
<name>A0A0U3PQ68_9HYPH</name>
<feature type="transmembrane region" description="Helical" evidence="4">
    <location>
        <begin position="34"/>
        <end position="52"/>
    </location>
</feature>
<feature type="transmembrane region" description="Helical" evidence="4">
    <location>
        <begin position="6"/>
        <end position="22"/>
    </location>
</feature>
<organism evidence="6 7">
    <name type="scientific">Pannonibacter phragmitetus</name>
    <dbReference type="NCBI Taxonomy" id="121719"/>
    <lineage>
        <taxon>Bacteria</taxon>
        <taxon>Pseudomonadati</taxon>
        <taxon>Pseudomonadota</taxon>
        <taxon>Alphaproteobacteria</taxon>
        <taxon>Hyphomicrobiales</taxon>
        <taxon>Stappiaceae</taxon>
        <taxon>Pannonibacter</taxon>
    </lineage>
</organism>
<gene>
    <name evidence="6" type="ORF">APZ00_23420</name>
</gene>
<keyword evidence="4" id="KW-0812">Transmembrane</keyword>
<evidence type="ECO:0000256" key="3">
    <source>
        <dbReference type="ARBA" id="ARBA00023163"/>
    </source>
</evidence>
<dbReference type="GO" id="GO:0003700">
    <property type="term" value="F:DNA-binding transcription factor activity"/>
    <property type="evidence" value="ECO:0007669"/>
    <property type="project" value="InterPro"/>
</dbReference>
<keyword evidence="4" id="KW-0472">Membrane</keyword>